<evidence type="ECO:0000256" key="3">
    <source>
        <dbReference type="PROSITE-ProRule" id="PRU00221"/>
    </source>
</evidence>
<dbReference type="Gene3D" id="2.130.10.10">
    <property type="entry name" value="YVTN repeat-like/Quinoprotein amine dehydrogenase"/>
    <property type="match status" value="1"/>
</dbReference>
<dbReference type="InterPro" id="IPR031544">
    <property type="entry name" value="WD40-like"/>
</dbReference>
<dbReference type="CDD" id="cd00200">
    <property type="entry name" value="WD40"/>
    <property type="match status" value="1"/>
</dbReference>
<dbReference type="SUPFAM" id="SSF50998">
    <property type="entry name" value="Quinoprotein alcohol dehydrogenase-like"/>
    <property type="match status" value="1"/>
</dbReference>
<dbReference type="InterPro" id="IPR051179">
    <property type="entry name" value="WD_repeat_multifunction"/>
</dbReference>
<accession>A0AAW1I9S5</accession>
<dbReference type="EMBL" id="JASPKY010000747">
    <property type="protein sequence ID" value="KAK9685811.1"/>
    <property type="molecule type" value="Genomic_DNA"/>
</dbReference>
<dbReference type="AlphaFoldDB" id="A0AAW1I9S5"/>
<dbReference type="PROSITE" id="PS50294">
    <property type="entry name" value="WD_REPEATS_REGION"/>
    <property type="match status" value="4"/>
</dbReference>
<dbReference type="Pfam" id="PF17005">
    <property type="entry name" value="WD40_like"/>
    <property type="match status" value="1"/>
</dbReference>
<dbReference type="PROSITE" id="PS50082">
    <property type="entry name" value="WD_REPEATS_2"/>
    <property type="match status" value="4"/>
</dbReference>
<comment type="caution">
    <text evidence="4">The sequence shown here is derived from an EMBL/GenBank/DDBJ whole genome shotgun (WGS) entry which is preliminary data.</text>
</comment>
<feature type="repeat" description="WD" evidence="3">
    <location>
        <begin position="183"/>
        <end position="224"/>
    </location>
</feature>
<evidence type="ECO:0000313" key="4">
    <source>
        <dbReference type="EMBL" id="KAK9685811.1"/>
    </source>
</evidence>
<dbReference type="Proteomes" id="UP001458880">
    <property type="component" value="Unassembled WGS sequence"/>
</dbReference>
<feature type="repeat" description="WD" evidence="3">
    <location>
        <begin position="102"/>
        <end position="143"/>
    </location>
</feature>
<sequence>MDSFNLPDDIKDNVEVVYLDDDEEIDDEDDMDQEISANEHLAASEEDLDTDVVDLSKLTFKKHTMSVFTCDISNDGSLVITGGQDDIAYVWKTSNGEVYLECTGHNDSVTEVGFNHDSQYVVTGDMSGLIQVWNVKEKKLVWCYGGDDLEWLTWHHLANVLVAGMESGDIFMWQIPEGNCKVLASHGAPTSCGQILPDGKRLAVGYTDGQVKLWDMKTAAVIWQLGDLEDVTCLEINPEGTLIAIAPKSHVIKVSDGKIISQFLNKEKADIESLIFGNDLDIIITGSLSGQLCLWDIGKQALRHEADLKCPVTSIKWGGNSKLLVSTTDGDIYVCDVRSGTLIETLTGHKDDILSMCVSKDKTFVVSTSDDCTAKIYELKAE</sequence>
<proteinExistence type="predicted"/>
<evidence type="ECO:0000313" key="5">
    <source>
        <dbReference type="Proteomes" id="UP001458880"/>
    </source>
</evidence>
<keyword evidence="1 3" id="KW-0853">WD repeat</keyword>
<keyword evidence="5" id="KW-1185">Reference proteome</keyword>
<dbReference type="PANTHER" id="PTHR19857:SF8">
    <property type="entry name" value="ANGIO-ASSOCIATED MIGRATORY CELL PROTEIN"/>
    <property type="match status" value="1"/>
</dbReference>
<evidence type="ECO:0000256" key="2">
    <source>
        <dbReference type="ARBA" id="ARBA00022737"/>
    </source>
</evidence>
<evidence type="ECO:0000256" key="1">
    <source>
        <dbReference type="ARBA" id="ARBA00022574"/>
    </source>
</evidence>
<dbReference type="PANTHER" id="PTHR19857">
    <property type="entry name" value="MITOCHONDRIAL DIVISION PROTEIN 1-RELATED"/>
    <property type="match status" value="1"/>
</dbReference>
<feature type="repeat" description="WD" evidence="3">
    <location>
        <begin position="60"/>
        <end position="101"/>
    </location>
</feature>
<protein>
    <submittedName>
        <fullName evidence="4">WD40-like domain</fullName>
    </submittedName>
</protein>
<dbReference type="InterPro" id="IPR001680">
    <property type="entry name" value="WD40_rpt"/>
</dbReference>
<feature type="repeat" description="WD" evidence="3">
    <location>
        <begin position="346"/>
        <end position="382"/>
    </location>
</feature>
<dbReference type="SMART" id="SM00320">
    <property type="entry name" value="WD40"/>
    <property type="match status" value="8"/>
</dbReference>
<name>A0AAW1I9S5_POPJA</name>
<dbReference type="InterPro" id="IPR015943">
    <property type="entry name" value="WD40/YVTN_repeat-like_dom_sf"/>
</dbReference>
<organism evidence="4 5">
    <name type="scientific">Popillia japonica</name>
    <name type="common">Japanese beetle</name>
    <dbReference type="NCBI Taxonomy" id="7064"/>
    <lineage>
        <taxon>Eukaryota</taxon>
        <taxon>Metazoa</taxon>
        <taxon>Ecdysozoa</taxon>
        <taxon>Arthropoda</taxon>
        <taxon>Hexapoda</taxon>
        <taxon>Insecta</taxon>
        <taxon>Pterygota</taxon>
        <taxon>Neoptera</taxon>
        <taxon>Endopterygota</taxon>
        <taxon>Coleoptera</taxon>
        <taxon>Polyphaga</taxon>
        <taxon>Scarabaeiformia</taxon>
        <taxon>Scarabaeidae</taxon>
        <taxon>Rutelinae</taxon>
        <taxon>Popillia</taxon>
    </lineage>
</organism>
<keyword evidence="2" id="KW-0677">Repeat</keyword>
<gene>
    <name evidence="4" type="ORF">QE152_g37659</name>
</gene>
<reference evidence="4 5" key="1">
    <citation type="journal article" date="2024" name="BMC Genomics">
        <title>De novo assembly and annotation of Popillia japonica's genome with initial clues to its potential as an invasive pest.</title>
        <authorList>
            <person name="Cucini C."/>
            <person name="Boschi S."/>
            <person name="Funari R."/>
            <person name="Cardaioli E."/>
            <person name="Iannotti N."/>
            <person name="Marturano G."/>
            <person name="Paoli F."/>
            <person name="Bruttini M."/>
            <person name="Carapelli A."/>
            <person name="Frati F."/>
            <person name="Nardi F."/>
        </authorList>
    </citation>
    <scope>NUCLEOTIDE SEQUENCE [LARGE SCALE GENOMIC DNA]</scope>
    <source>
        <strain evidence="4">DMR45628</strain>
    </source>
</reference>
<dbReference type="InterPro" id="IPR011047">
    <property type="entry name" value="Quinoprotein_ADH-like_sf"/>
</dbReference>